<reference evidence="1 2" key="1">
    <citation type="submission" date="2018-07" db="EMBL/GenBank/DDBJ databases">
        <title>Comparative genomes isolates from brazilian mangrove.</title>
        <authorList>
            <person name="De Araujo J.E."/>
            <person name="Taketani R.G."/>
            <person name="Silva M.C.P."/>
            <person name="Lourenco M.V."/>
            <person name="Oliveira V.M."/>
            <person name="Andreote F.D."/>
        </authorList>
    </citation>
    <scope>NUCLEOTIDE SEQUENCE [LARGE SCALE GENOMIC DNA]</scope>
    <source>
        <strain evidence="1 2">HEX PRIS-MGV</strain>
    </source>
</reference>
<dbReference type="Proteomes" id="UP000253562">
    <property type="component" value="Unassembled WGS sequence"/>
</dbReference>
<dbReference type="EMBL" id="QPEX01000042">
    <property type="protein sequence ID" value="RCS42311.1"/>
    <property type="molecule type" value="Genomic_DNA"/>
</dbReference>
<dbReference type="AlphaFoldDB" id="A0A368KM70"/>
<evidence type="ECO:0000313" key="1">
    <source>
        <dbReference type="EMBL" id="RCS42311.1"/>
    </source>
</evidence>
<sequence length="71" mass="7735">MDIVIAFGSEPPANQKHRLTVKTSDAEKIFETDASTLAATLPPNPISLHISSGYQLPEVDRDAWRSQQAGD</sequence>
<accession>A0A368KM70</accession>
<dbReference type="RefSeq" id="WP_114371115.1">
    <property type="nucleotide sequence ID" value="NZ_QPEX01000042.1"/>
</dbReference>
<protein>
    <submittedName>
        <fullName evidence="1">Uncharacterized protein</fullName>
    </submittedName>
</protein>
<gene>
    <name evidence="1" type="ORF">DTL42_19425</name>
</gene>
<organism evidence="1 2">
    <name type="scientific">Bremerella cremea</name>
    <dbReference type="NCBI Taxonomy" id="1031537"/>
    <lineage>
        <taxon>Bacteria</taxon>
        <taxon>Pseudomonadati</taxon>
        <taxon>Planctomycetota</taxon>
        <taxon>Planctomycetia</taxon>
        <taxon>Pirellulales</taxon>
        <taxon>Pirellulaceae</taxon>
        <taxon>Bremerella</taxon>
    </lineage>
</organism>
<proteinExistence type="predicted"/>
<name>A0A368KM70_9BACT</name>
<comment type="caution">
    <text evidence="1">The sequence shown here is derived from an EMBL/GenBank/DDBJ whole genome shotgun (WGS) entry which is preliminary data.</text>
</comment>
<evidence type="ECO:0000313" key="2">
    <source>
        <dbReference type="Proteomes" id="UP000253562"/>
    </source>
</evidence>